<evidence type="ECO:0008006" key="7">
    <source>
        <dbReference type="Google" id="ProtNLM"/>
    </source>
</evidence>
<reference evidence="5 6" key="1">
    <citation type="journal article" date="2023" name="Hortic Res">
        <title>Pangenome of water caltrop reveals structural variations and asymmetric subgenome divergence after allopolyploidization.</title>
        <authorList>
            <person name="Zhang X."/>
            <person name="Chen Y."/>
            <person name="Wang L."/>
            <person name="Yuan Y."/>
            <person name="Fang M."/>
            <person name="Shi L."/>
            <person name="Lu R."/>
            <person name="Comes H.P."/>
            <person name="Ma Y."/>
            <person name="Chen Y."/>
            <person name="Huang G."/>
            <person name="Zhou Y."/>
            <person name="Zheng Z."/>
            <person name="Qiu Y."/>
        </authorList>
    </citation>
    <scope>NUCLEOTIDE SEQUENCE [LARGE SCALE GENOMIC DNA]</scope>
    <source>
        <tissue evidence="5">Roots</tissue>
    </source>
</reference>
<keyword evidence="4" id="KW-0963">Cytoplasm</keyword>
<dbReference type="Proteomes" id="UP001345219">
    <property type="component" value="Chromosome 21"/>
</dbReference>
<dbReference type="SUPFAM" id="SSF57716">
    <property type="entry name" value="Glucocorticoid receptor-like (DNA-binding domain)"/>
    <property type="match status" value="2"/>
</dbReference>
<evidence type="ECO:0000256" key="3">
    <source>
        <dbReference type="ARBA" id="ARBA00023203"/>
    </source>
</evidence>
<comment type="subcellular location">
    <subcellularLocation>
        <location evidence="1">Cytoplasm</location>
        <location evidence="1">Cytoskeleton</location>
    </subcellularLocation>
</comment>
<proteinExistence type="predicted"/>
<protein>
    <recommendedName>
        <fullName evidence="7">LIM zinc-binding domain-containing protein</fullName>
    </recommendedName>
</protein>
<evidence type="ECO:0000256" key="4">
    <source>
        <dbReference type="ARBA" id="ARBA00023212"/>
    </source>
</evidence>
<dbReference type="AlphaFoldDB" id="A0AAN7GST2"/>
<evidence type="ECO:0000313" key="5">
    <source>
        <dbReference type="EMBL" id="KAK4749638.1"/>
    </source>
</evidence>
<sequence>MGDQPYDDDPDLLITLELSNYSSYDGVLYCKPHFDQLFKVTDKSFQGNPENVQTNSRFSSFFAGTQDECLACKKTVYPIEKVAVDGKSHHKGCFTT</sequence>
<keyword evidence="2" id="KW-0440">LIM domain</keyword>
<dbReference type="Gene3D" id="2.10.110.10">
    <property type="entry name" value="Cysteine Rich Protein"/>
    <property type="match status" value="1"/>
</dbReference>
<keyword evidence="2" id="KW-0862">Zinc</keyword>
<dbReference type="EMBL" id="JAXIOK010000018">
    <property type="protein sequence ID" value="KAK4749638.1"/>
    <property type="molecule type" value="Genomic_DNA"/>
</dbReference>
<keyword evidence="6" id="KW-1185">Reference proteome</keyword>
<dbReference type="PANTHER" id="PTHR24206">
    <property type="entry name" value="OS06G0237300 PROTEIN"/>
    <property type="match status" value="1"/>
</dbReference>
<keyword evidence="3" id="KW-0009">Actin-binding</keyword>
<organism evidence="5 6">
    <name type="scientific">Trapa incisa</name>
    <dbReference type="NCBI Taxonomy" id="236973"/>
    <lineage>
        <taxon>Eukaryota</taxon>
        <taxon>Viridiplantae</taxon>
        <taxon>Streptophyta</taxon>
        <taxon>Embryophyta</taxon>
        <taxon>Tracheophyta</taxon>
        <taxon>Spermatophyta</taxon>
        <taxon>Magnoliopsida</taxon>
        <taxon>eudicotyledons</taxon>
        <taxon>Gunneridae</taxon>
        <taxon>Pentapetalae</taxon>
        <taxon>rosids</taxon>
        <taxon>malvids</taxon>
        <taxon>Myrtales</taxon>
        <taxon>Lythraceae</taxon>
        <taxon>Trapa</taxon>
    </lineage>
</organism>
<dbReference type="GO" id="GO:0005856">
    <property type="term" value="C:cytoskeleton"/>
    <property type="evidence" value="ECO:0007669"/>
    <property type="project" value="UniProtKB-SubCell"/>
</dbReference>
<dbReference type="GO" id="GO:0003779">
    <property type="term" value="F:actin binding"/>
    <property type="evidence" value="ECO:0007669"/>
    <property type="project" value="UniProtKB-KW"/>
</dbReference>
<name>A0AAN7GST2_9MYRT</name>
<keyword evidence="2" id="KW-0479">Metal-binding</keyword>
<evidence type="ECO:0000256" key="1">
    <source>
        <dbReference type="ARBA" id="ARBA00004245"/>
    </source>
</evidence>
<evidence type="ECO:0000313" key="6">
    <source>
        <dbReference type="Proteomes" id="UP001345219"/>
    </source>
</evidence>
<gene>
    <name evidence="5" type="ORF">SAY87_027087</name>
</gene>
<keyword evidence="4" id="KW-0206">Cytoskeleton</keyword>
<evidence type="ECO:0000256" key="2">
    <source>
        <dbReference type="ARBA" id="ARBA00023038"/>
    </source>
</evidence>
<accession>A0AAN7GST2</accession>
<comment type="caution">
    <text evidence="5">The sequence shown here is derived from an EMBL/GenBank/DDBJ whole genome shotgun (WGS) entry which is preliminary data.</text>
</comment>